<reference evidence="3" key="1">
    <citation type="journal article" date="2023" name="Mol. Phylogenet. Evol.">
        <title>Genome-scale phylogeny and comparative genomics of the fungal order Sordariales.</title>
        <authorList>
            <person name="Hensen N."/>
            <person name="Bonometti L."/>
            <person name="Westerberg I."/>
            <person name="Brannstrom I.O."/>
            <person name="Guillou S."/>
            <person name="Cros-Aarteil S."/>
            <person name="Calhoun S."/>
            <person name="Haridas S."/>
            <person name="Kuo A."/>
            <person name="Mondo S."/>
            <person name="Pangilinan J."/>
            <person name="Riley R."/>
            <person name="LaButti K."/>
            <person name="Andreopoulos B."/>
            <person name="Lipzen A."/>
            <person name="Chen C."/>
            <person name="Yan M."/>
            <person name="Daum C."/>
            <person name="Ng V."/>
            <person name="Clum A."/>
            <person name="Steindorff A."/>
            <person name="Ohm R.A."/>
            <person name="Martin F."/>
            <person name="Silar P."/>
            <person name="Natvig D.O."/>
            <person name="Lalanne C."/>
            <person name="Gautier V."/>
            <person name="Ament-Velasquez S.L."/>
            <person name="Kruys A."/>
            <person name="Hutchinson M.I."/>
            <person name="Powell A.J."/>
            <person name="Barry K."/>
            <person name="Miller A.N."/>
            <person name="Grigoriev I.V."/>
            <person name="Debuchy R."/>
            <person name="Gladieux P."/>
            <person name="Hiltunen Thoren M."/>
            <person name="Johannesson H."/>
        </authorList>
    </citation>
    <scope>NUCLEOTIDE SEQUENCE</scope>
    <source>
        <strain evidence="3">CBS 141.50</strain>
    </source>
</reference>
<organism evidence="3 4">
    <name type="scientific">Dichotomopilus funicola</name>
    <dbReference type="NCBI Taxonomy" id="1934379"/>
    <lineage>
        <taxon>Eukaryota</taxon>
        <taxon>Fungi</taxon>
        <taxon>Dikarya</taxon>
        <taxon>Ascomycota</taxon>
        <taxon>Pezizomycotina</taxon>
        <taxon>Sordariomycetes</taxon>
        <taxon>Sordariomycetidae</taxon>
        <taxon>Sordariales</taxon>
        <taxon>Chaetomiaceae</taxon>
        <taxon>Dichotomopilus</taxon>
    </lineage>
</organism>
<keyword evidence="1" id="KW-0175">Coiled coil</keyword>
<feature type="compositionally biased region" description="Polar residues" evidence="2">
    <location>
        <begin position="268"/>
        <end position="286"/>
    </location>
</feature>
<dbReference type="AlphaFoldDB" id="A0AAN6UYE0"/>
<feature type="region of interest" description="Disordered" evidence="2">
    <location>
        <begin position="537"/>
        <end position="565"/>
    </location>
</feature>
<reference evidence="3" key="2">
    <citation type="submission" date="2023-05" db="EMBL/GenBank/DDBJ databases">
        <authorList>
            <consortium name="Lawrence Berkeley National Laboratory"/>
            <person name="Steindorff A."/>
            <person name="Hensen N."/>
            <person name="Bonometti L."/>
            <person name="Westerberg I."/>
            <person name="Brannstrom I.O."/>
            <person name="Guillou S."/>
            <person name="Cros-Aarteil S."/>
            <person name="Calhoun S."/>
            <person name="Haridas S."/>
            <person name="Kuo A."/>
            <person name="Mondo S."/>
            <person name="Pangilinan J."/>
            <person name="Riley R."/>
            <person name="Labutti K."/>
            <person name="Andreopoulos B."/>
            <person name="Lipzen A."/>
            <person name="Chen C."/>
            <person name="Yanf M."/>
            <person name="Daum C."/>
            <person name="Ng V."/>
            <person name="Clum A."/>
            <person name="Ohm R."/>
            <person name="Martin F."/>
            <person name="Silar P."/>
            <person name="Natvig D."/>
            <person name="Lalanne C."/>
            <person name="Gautier V."/>
            <person name="Ament-Velasquez S.L."/>
            <person name="Kruys A."/>
            <person name="Hutchinson M.I."/>
            <person name="Powell A.J."/>
            <person name="Barry K."/>
            <person name="Miller A.N."/>
            <person name="Grigoriev I.V."/>
            <person name="Debuchy R."/>
            <person name="Gladieux P."/>
            <person name="Thoren M.H."/>
            <person name="Johannesson H."/>
        </authorList>
    </citation>
    <scope>NUCLEOTIDE SEQUENCE</scope>
    <source>
        <strain evidence="3">CBS 141.50</strain>
    </source>
</reference>
<dbReference type="Proteomes" id="UP001302676">
    <property type="component" value="Unassembled WGS sequence"/>
</dbReference>
<comment type="caution">
    <text evidence="3">The sequence shown here is derived from an EMBL/GenBank/DDBJ whole genome shotgun (WGS) entry which is preliminary data.</text>
</comment>
<gene>
    <name evidence="3" type="ORF">C8A04DRAFT_31075</name>
</gene>
<feature type="region of interest" description="Disordered" evidence="2">
    <location>
        <begin position="167"/>
        <end position="343"/>
    </location>
</feature>
<keyword evidence="4" id="KW-1185">Reference proteome</keyword>
<name>A0AAN6UYE0_9PEZI</name>
<dbReference type="EMBL" id="MU853613">
    <property type="protein sequence ID" value="KAK4141325.1"/>
    <property type="molecule type" value="Genomic_DNA"/>
</dbReference>
<evidence type="ECO:0000313" key="4">
    <source>
        <dbReference type="Proteomes" id="UP001302676"/>
    </source>
</evidence>
<sequence>MHHKIEPIYLYGFDFNIQKRQRFNQQWVCAFHTAWYTNERHPSSDANDDPSRRREIRYGNTIYVLFRALFHLRKYYGPDPFWSAVSRGFNTSPTMVRATVDILTEARRSHRDKPSNDVSDTARAADEWIDFLDNEARSRSQSLDPAIHKEAERFFKSQEKLHLNASRVPAVGRYLPPEEHNAPDRSEDLRNGSRSGPSGRKRSASPPAGPAPKARRFEGDSWRMAWPEPDRHGALDELPTIQSTRSPPRRSEAAQPGQPQAAQVQPPKSNSAAGPTRSSTLTNPAPASSFLPTPKREELSETPGLSAPKAPIAFKLGSSSNGAAGTNPPTSPSGPKQPVPAPIHPARAQMISDKNDVKSLQAQIESLQKQLVEAKRAKPTTPAAPTPPSATSEQMTKLTQEMASATNAVSTIMESMHAVVDRLDSLHDVVTLLTTEQKELKSTIPQIASTAGDGDRPDINSSNANLDAILGPIQVIATAVTILQTQVADLQSNNPQNPPTTLSHSPTDTTALETLLESQTTRIDTLTQHITTLQRQHLQLHQAQQQQARLSSPNSPHPQPQTLPQVAAAAERDLKYHLGAMERLYHRPGTSKAVKEETENLMATLTEGAMAAHKFGKGL</sequence>
<feature type="coiled-coil region" evidence="1">
    <location>
        <begin position="350"/>
        <end position="377"/>
    </location>
</feature>
<protein>
    <submittedName>
        <fullName evidence="3">Uncharacterized protein</fullName>
    </submittedName>
</protein>
<evidence type="ECO:0000313" key="3">
    <source>
        <dbReference type="EMBL" id="KAK4141325.1"/>
    </source>
</evidence>
<dbReference type="RefSeq" id="XP_062634696.1">
    <property type="nucleotide sequence ID" value="XM_062781630.1"/>
</dbReference>
<dbReference type="GeneID" id="87818243"/>
<feature type="compositionally biased region" description="Low complexity" evidence="2">
    <location>
        <begin position="537"/>
        <end position="550"/>
    </location>
</feature>
<feature type="compositionally biased region" description="Basic and acidic residues" evidence="2">
    <location>
        <begin position="176"/>
        <end position="191"/>
    </location>
</feature>
<proteinExistence type="predicted"/>
<evidence type="ECO:0000256" key="2">
    <source>
        <dbReference type="SAM" id="MobiDB-lite"/>
    </source>
</evidence>
<accession>A0AAN6UYE0</accession>
<feature type="compositionally biased region" description="Pro residues" evidence="2">
    <location>
        <begin position="329"/>
        <end position="343"/>
    </location>
</feature>
<evidence type="ECO:0000256" key="1">
    <source>
        <dbReference type="SAM" id="Coils"/>
    </source>
</evidence>
<feature type="compositionally biased region" description="Low complexity" evidence="2">
    <location>
        <begin position="253"/>
        <end position="267"/>
    </location>
</feature>
<feature type="compositionally biased region" description="Polar residues" evidence="2">
    <location>
        <begin position="317"/>
        <end position="328"/>
    </location>
</feature>